<organism evidence="11 12">
    <name type="scientific">Vombatus ursinus</name>
    <name type="common">Common wombat</name>
    <dbReference type="NCBI Taxonomy" id="29139"/>
    <lineage>
        <taxon>Eukaryota</taxon>
        <taxon>Metazoa</taxon>
        <taxon>Chordata</taxon>
        <taxon>Craniata</taxon>
        <taxon>Vertebrata</taxon>
        <taxon>Euteleostomi</taxon>
        <taxon>Mammalia</taxon>
        <taxon>Metatheria</taxon>
        <taxon>Diprotodontia</taxon>
        <taxon>Vombatidae</taxon>
        <taxon>Vombatus</taxon>
    </lineage>
</organism>
<reference evidence="12" key="1">
    <citation type="submission" date="2018-12" db="EMBL/GenBank/DDBJ databases">
        <authorList>
            <person name="Yazar S."/>
        </authorList>
    </citation>
    <scope>NUCLEOTIDE SEQUENCE [LARGE SCALE GENOMIC DNA]</scope>
</reference>
<protein>
    <recommendedName>
        <fullName evidence="9">Beta-defensin</fullName>
    </recommendedName>
</protein>
<dbReference type="GO" id="GO:0042742">
    <property type="term" value="P:defense response to bacterium"/>
    <property type="evidence" value="ECO:0007669"/>
    <property type="project" value="UniProtKB-UniRule"/>
</dbReference>
<keyword evidence="6 9" id="KW-0211">Defensin</keyword>
<dbReference type="Pfam" id="PF13841">
    <property type="entry name" value="Defensin_beta_2"/>
    <property type="match status" value="1"/>
</dbReference>
<dbReference type="GO" id="GO:0045087">
    <property type="term" value="P:innate immune response"/>
    <property type="evidence" value="ECO:0007669"/>
    <property type="project" value="InterPro"/>
</dbReference>
<evidence type="ECO:0000256" key="7">
    <source>
        <dbReference type="ARBA" id="ARBA00023022"/>
    </source>
</evidence>
<keyword evidence="4 9" id="KW-0929">Antimicrobial</keyword>
<accession>A0A4X2K097</accession>
<dbReference type="STRING" id="29139.ENSVURP00010002727"/>
<evidence type="ECO:0000256" key="6">
    <source>
        <dbReference type="ARBA" id="ARBA00022940"/>
    </source>
</evidence>
<evidence type="ECO:0000256" key="5">
    <source>
        <dbReference type="ARBA" id="ARBA00022729"/>
    </source>
</evidence>
<evidence type="ECO:0000256" key="4">
    <source>
        <dbReference type="ARBA" id="ARBA00022529"/>
    </source>
</evidence>
<keyword evidence="3 9" id="KW-0964">Secreted</keyword>
<keyword evidence="5" id="KW-0732">Signal</keyword>
<dbReference type="InterPro" id="IPR050544">
    <property type="entry name" value="Beta-defensin"/>
</dbReference>
<evidence type="ECO:0000256" key="2">
    <source>
        <dbReference type="ARBA" id="ARBA00007371"/>
    </source>
</evidence>
<evidence type="ECO:0000256" key="8">
    <source>
        <dbReference type="ARBA" id="ARBA00023157"/>
    </source>
</evidence>
<dbReference type="PANTHER" id="PTHR15001:SF3">
    <property type="entry name" value="BETA-DEFENSIN 123"/>
    <property type="match status" value="1"/>
</dbReference>
<dbReference type="GO" id="GO:0005576">
    <property type="term" value="C:extracellular region"/>
    <property type="evidence" value="ECO:0007669"/>
    <property type="project" value="UniProtKB-SubCell"/>
</dbReference>
<evidence type="ECO:0000256" key="1">
    <source>
        <dbReference type="ARBA" id="ARBA00004613"/>
    </source>
</evidence>
<feature type="domain" description="Beta-defensin" evidence="10">
    <location>
        <begin position="25"/>
        <end position="54"/>
    </location>
</feature>
<dbReference type="Ensembl" id="ENSVURT00010003092.1">
    <property type="protein sequence ID" value="ENSVURP00010002727.1"/>
    <property type="gene ID" value="ENSVURG00010002233.1"/>
</dbReference>
<dbReference type="InterPro" id="IPR025933">
    <property type="entry name" value="Beta_defensin_dom"/>
</dbReference>
<dbReference type="OMA" id="RCWNLHG"/>
<evidence type="ECO:0000259" key="10">
    <source>
        <dbReference type="Pfam" id="PF13841"/>
    </source>
</evidence>
<dbReference type="Proteomes" id="UP000314987">
    <property type="component" value="Unassembled WGS sequence"/>
</dbReference>
<evidence type="ECO:0000256" key="3">
    <source>
        <dbReference type="ARBA" id="ARBA00022525"/>
    </source>
</evidence>
<keyword evidence="8" id="KW-1015">Disulfide bond</keyword>
<name>A0A4X2K097_VOMUR</name>
<comment type="subcellular location">
    <subcellularLocation>
        <location evidence="1 9">Secreted</location>
    </subcellularLocation>
</comment>
<reference evidence="11" key="2">
    <citation type="submission" date="2025-05" db="UniProtKB">
        <authorList>
            <consortium name="Ensembl"/>
        </authorList>
    </citation>
    <scope>IDENTIFICATION</scope>
</reference>
<comment type="function">
    <text evidence="9">Has antibacterial activity.</text>
</comment>
<keyword evidence="12" id="KW-1185">Reference proteome</keyword>
<comment type="similarity">
    <text evidence="2 9">Belongs to the beta-defensin family.</text>
</comment>
<evidence type="ECO:0000313" key="11">
    <source>
        <dbReference type="Ensembl" id="ENSVURP00010002727.1"/>
    </source>
</evidence>
<evidence type="ECO:0000313" key="12">
    <source>
        <dbReference type="Proteomes" id="UP000314987"/>
    </source>
</evidence>
<dbReference type="Gene3D" id="3.10.360.10">
    <property type="entry name" value="Antimicrobial Peptide, Beta-defensin 2, Chain A"/>
    <property type="match status" value="1"/>
</dbReference>
<sequence>NIHLLNTYNVLGEFKTSSTLAQPLTCWDQKGFCRGQCQKKERFYIFCLNGKRCCVKPSYIPKDILEGTLDMKSKT</sequence>
<dbReference type="PANTHER" id="PTHR15001">
    <property type="entry name" value="BETA-DEFENSIN 123-RELATED"/>
    <property type="match status" value="1"/>
</dbReference>
<dbReference type="AlphaFoldDB" id="A0A4X2K097"/>
<dbReference type="GeneTree" id="ENSGT00970000197136"/>
<keyword evidence="7 9" id="KW-0044">Antibiotic</keyword>
<proteinExistence type="inferred from homology"/>
<dbReference type="Ensembl" id="ENSVURT00010020991.1">
    <property type="protein sequence ID" value="ENSVURP00010018466.1"/>
    <property type="gene ID" value="ENSVURG00010014072.1"/>
</dbReference>
<evidence type="ECO:0000256" key="9">
    <source>
        <dbReference type="RuleBase" id="RU231113"/>
    </source>
</evidence>